<proteinExistence type="predicted"/>
<feature type="transmembrane region" description="Helical" evidence="2">
    <location>
        <begin position="56"/>
        <end position="78"/>
    </location>
</feature>
<keyword evidence="2" id="KW-0812">Transmembrane</keyword>
<evidence type="ECO:0000256" key="1">
    <source>
        <dbReference type="SAM" id="MobiDB-lite"/>
    </source>
</evidence>
<feature type="compositionally biased region" description="Low complexity" evidence="1">
    <location>
        <begin position="129"/>
        <end position="140"/>
    </location>
</feature>
<evidence type="ECO:0000256" key="2">
    <source>
        <dbReference type="SAM" id="Phobius"/>
    </source>
</evidence>
<dbReference type="InterPro" id="IPR045428">
    <property type="entry name" value="EACC1"/>
</dbReference>
<keyword evidence="4" id="KW-1185">Reference proteome</keyword>
<evidence type="ECO:0000313" key="4">
    <source>
        <dbReference type="Proteomes" id="UP001596067"/>
    </source>
</evidence>
<sequence length="170" mass="16627">MRIVVSVEGGEQGGRADGGGVHGLRGWLAEEPALRGRVRRAGGTPEPGSMGVAAEALIALLEPGGVVAVFAGAVVAWVQTRRSSHTVTLTRPDGGRVTLSSRQVKGMTPHQIAELVGELAAAIDQAPAGTGAVSGTASGPGASGAGESGTGEVGAPRHGGPDAGDAGAER</sequence>
<keyword evidence="2" id="KW-0472">Membrane</keyword>
<feature type="region of interest" description="Disordered" evidence="1">
    <location>
        <begin position="129"/>
        <end position="170"/>
    </location>
</feature>
<reference evidence="4" key="1">
    <citation type="journal article" date="2019" name="Int. J. Syst. Evol. Microbiol.">
        <title>The Global Catalogue of Microorganisms (GCM) 10K type strain sequencing project: providing services to taxonomists for standard genome sequencing and annotation.</title>
        <authorList>
            <consortium name="The Broad Institute Genomics Platform"/>
            <consortium name="The Broad Institute Genome Sequencing Center for Infectious Disease"/>
            <person name="Wu L."/>
            <person name="Ma J."/>
        </authorList>
    </citation>
    <scope>NUCLEOTIDE SEQUENCE [LARGE SCALE GENOMIC DNA]</scope>
    <source>
        <strain evidence="4">CGMCC 4.1469</strain>
    </source>
</reference>
<comment type="caution">
    <text evidence="3">The sequence shown here is derived from an EMBL/GenBank/DDBJ whole genome shotgun (WGS) entry which is preliminary data.</text>
</comment>
<protein>
    <submittedName>
        <fullName evidence="3">Uncharacterized protein</fullName>
    </submittedName>
</protein>
<accession>A0ABW1ESI6</accession>
<organism evidence="3 4">
    <name type="scientific">Kitasatospora aburaviensis</name>
    <dbReference type="NCBI Taxonomy" id="67265"/>
    <lineage>
        <taxon>Bacteria</taxon>
        <taxon>Bacillati</taxon>
        <taxon>Actinomycetota</taxon>
        <taxon>Actinomycetes</taxon>
        <taxon>Kitasatosporales</taxon>
        <taxon>Streptomycetaceae</taxon>
        <taxon>Kitasatospora</taxon>
    </lineage>
</organism>
<keyword evidence="2" id="KW-1133">Transmembrane helix</keyword>
<dbReference type="Proteomes" id="UP001596067">
    <property type="component" value="Unassembled WGS sequence"/>
</dbReference>
<evidence type="ECO:0000313" key="3">
    <source>
        <dbReference type="EMBL" id="MFC5883644.1"/>
    </source>
</evidence>
<dbReference type="Pfam" id="PF19953">
    <property type="entry name" value="EACC1"/>
    <property type="match status" value="1"/>
</dbReference>
<name>A0ABW1ESI6_9ACTN</name>
<dbReference type="RefSeq" id="WP_313766436.1">
    <property type="nucleotide sequence ID" value="NZ_BAAAVH010000072.1"/>
</dbReference>
<feature type="compositionally biased region" description="Gly residues" evidence="1">
    <location>
        <begin position="141"/>
        <end position="152"/>
    </location>
</feature>
<dbReference type="EMBL" id="JBHSOD010000001">
    <property type="protein sequence ID" value="MFC5883644.1"/>
    <property type="molecule type" value="Genomic_DNA"/>
</dbReference>
<gene>
    <name evidence="3" type="ORF">ACFP0N_01450</name>
</gene>